<dbReference type="AlphaFoldDB" id="Q8HYP2"/>
<evidence type="ECO:0000256" key="7">
    <source>
        <dbReference type="ARBA" id="ARBA00023198"/>
    </source>
</evidence>
<evidence type="ECO:0000256" key="5">
    <source>
        <dbReference type="ARBA" id="ARBA00022729"/>
    </source>
</evidence>
<dbReference type="GO" id="GO:0008009">
    <property type="term" value="F:chemokine activity"/>
    <property type="evidence" value="ECO:0007669"/>
    <property type="project" value="InterPro"/>
</dbReference>
<dbReference type="GeneID" id="574220"/>
<evidence type="ECO:0000256" key="6">
    <source>
        <dbReference type="ARBA" id="ARBA00023157"/>
    </source>
</evidence>
<evidence type="ECO:0000256" key="1">
    <source>
        <dbReference type="ARBA" id="ARBA00004613"/>
    </source>
</evidence>
<sequence length="113" mass="12729">MKGPPPTFCSLLLLSLLLSPDPTAAFLLPPSTACCTQLYRKPLSDKLLRKVIRVELQEADGDCHLQAFVLHLAQRSICIHPQNPSLSQWFEHQERKLHGTLPNLNFGMLRKMG</sequence>
<dbReference type="GO" id="GO:0006955">
    <property type="term" value="P:immune response"/>
    <property type="evidence" value="ECO:0007669"/>
    <property type="project" value="InterPro"/>
</dbReference>
<dbReference type="CTD" id="10850"/>
<keyword evidence="5 8" id="KW-0732">Signal</keyword>
<dbReference type="GO" id="GO:0005615">
    <property type="term" value="C:extracellular space"/>
    <property type="evidence" value="ECO:0007669"/>
    <property type="project" value="UniProtKB-KW"/>
</dbReference>
<dbReference type="EMBL" id="AF449278">
    <property type="protein sequence ID" value="AAN76082.1"/>
    <property type="molecule type" value="mRNA"/>
</dbReference>
<feature type="signal peptide" evidence="8">
    <location>
        <begin position="1"/>
        <end position="25"/>
    </location>
</feature>
<proteinExistence type="evidence at transcript level"/>
<dbReference type="KEGG" id="mcc:574220"/>
<comment type="subcellular location">
    <subcellularLocation>
        <location evidence="1">Secreted</location>
    </subcellularLocation>
</comment>
<keyword evidence="7" id="KW-0395">Inflammatory response</keyword>
<dbReference type="InterPro" id="IPR036048">
    <property type="entry name" value="Interleukin_8-like_sf"/>
</dbReference>
<keyword evidence="4" id="KW-0964">Secreted</keyword>
<comment type="similarity">
    <text evidence="2">Belongs to the intercrine beta (chemokine CC) family.</text>
</comment>
<protein>
    <submittedName>
        <fullName evidence="10">Chemokine CCL27/CTACK</fullName>
    </submittedName>
</protein>
<dbReference type="RefSeq" id="NP_001028048.1">
    <property type="nucleotide sequence ID" value="NM_001032876.1"/>
</dbReference>
<dbReference type="Gene3D" id="2.40.50.40">
    <property type="match status" value="1"/>
</dbReference>
<evidence type="ECO:0000256" key="3">
    <source>
        <dbReference type="ARBA" id="ARBA00022514"/>
    </source>
</evidence>
<dbReference type="SUPFAM" id="SSF54117">
    <property type="entry name" value="Interleukin 8-like chemokines"/>
    <property type="match status" value="1"/>
</dbReference>
<feature type="domain" description="Chemokine interleukin-8-like" evidence="9">
    <location>
        <begin position="33"/>
        <end position="91"/>
    </location>
</feature>
<keyword evidence="3" id="KW-0202">Cytokine</keyword>
<reference evidence="10" key="1">
    <citation type="journal article" date="2002" name="Cytokine">
        <title>Molecular cloning and sequencing of 25 different rhesus macaque chemokine cDNAs reveals evolutionary conservation among C, CC, CXC, and CX3C families of chemokines.</title>
        <authorList>
            <person name="Basu S."/>
            <person name="Schaefer T.M."/>
            <person name="Ghosh M."/>
            <person name="Fuller C.L."/>
            <person name="Reinhart T.A."/>
        </authorList>
    </citation>
    <scope>NUCLEOTIDE SEQUENCE</scope>
</reference>
<evidence type="ECO:0000313" key="10">
    <source>
        <dbReference type="EMBL" id="AAN76082.1"/>
    </source>
</evidence>
<evidence type="ECO:0000256" key="8">
    <source>
        <dbReference type="SAM" id="SignalP"/>
    </source>
</evidence>
<evidence type="ECO:0000256" key="4">
    <source>
        <dbReference type="ARBA" id="ARBA00022525"/>
    </source>
</evidence>
<name>Q8HYP2_MACMU</name>
<dbReference type="InterPro" id="IPR001811">
    <property type="entry name" value="Chemokine_IL8-like_dom"/>
</dbReference>
<dbReference type="Pfam" id="PF00048">
    <property type="entry name" value="IL8"/>
    <property type="match status" value="1"/>
</dbReference>
<keyword evidence="6" id="KW-1015">Disulfide bond</keyword>
<dbReference type="GO" id="GO:0006954">
    <property type="term" value="P:inflammatory response"/>
    <property type="evidence" value="ECO:0007669"/>
    <property type="project" value="UniProtKB-KW"/>
</dbReference>
<organism evidence="10">
    <name type="scientific">Macaca mulatta</name>
    <name type="common">Rhesus macaque</name>
    <dbReference type="NCBI Taxonomy" id="9544"/>
    <lineage>
        <taxon>Eukaryota</taxon>
        <taxon>Metazoa</taxon>
        <taxon>Chordata</taxon>
        <taxon>Craniata</taxon>
        <taxon>Vertebrata</taxon>
        <taxon>Euteleostomi</taxon>
        <taxon>Mammalia</taxon>
        <taxon>Eutheria</taxon>
        <taxon>Euarchontoglires</taxon>
        <taxon>Primates</taxon>
        <taxon>Haplorrhini</taxon>
        <taxon>Catarrhini</taxon>
        <taxon>Cercopithecidae</taxon>
        <taxon>Cercopithecinae</taxon>
        <taxon>Macaca</taxon>
    </lineage>
</organism>
<evidence type="ECO:0000259" key="9">
    <source>
        <dbReference type="Pfam" id="PF00048"/>
    </source>
</evidence>
<feature type="chain" id="PRO_5004307838" evidence="8">
    <location>
        <begin position="26"/>
        <end position="113"/>
    </location>
</feature>
<accession>Q8HYP2</accession>
<evidence type="ECO:0000256" key="2">
    <source>
        <dbReference type="ARBA" id="ARBA00010868"/>
    </source>
</evidence>
<dbReference type="FunFam" id="2.40.50.40:FF:000019">
    <property type="entry name" value="C-C motif chemokine 27"/>
    <property type="match status" value="1"/>
</dbReference>
<dbReference type="OrthoDB" id="8905061at2759"/>